<keyword evidence="5" id="KW-1185">Reference proteome</keyword>
<evidence type="ECO:0000259" key="3">
    <source>
        <dbReference type="PROSITE" id="PS51174"/>
    </source>
</evidence>
<dbReference type="PRINTS" id="PR00602">
    <property type="entry name" value="BARWIN"/>
</dbReference>
<dbReference type="Pfam" id="PF00967">
    <property type="entry name" value="Barwin"/>
    <property type="match status" value="1"/>
</dbReference>
<evidence type="ECO:0000313" key="4">
    <source>
        <dbReference type="EMBL" id="CAL4980342.1"/>
    </source>
</evidence>
<sequence>MAAGKMTRGGRVALVAVLLCAVAAMAAAQQASGVRATYNFYRPQTINWDLNAASAYCATWDARKSFQWRSKYGWTAFCGPAGTRGQASCGKCLRVTNQGTGASTTVRIVDQCSNGGLDLDYDTAFRIIDTNGRGLNDGHLTVSYQFVDCGNPQQVEAAAGAASSTYSGAAARNIM</sequence>
<dbReference type="Proteomes" id="UP001497457">
    <property type="component" value="Chromosome 21rd"/>
</dbReference>
<dbReference type="AlphaFoldDB" id="A0ABC9AM51"/>
<dbReference type="InterPro" id="IPR044301">
    <property type="entry name" value="PR4"/>
</dbReference>
<keyword evidence="2" id="KW-0732">Signal</keyword>
<proteinExistence type="predicted"/>
<dbReference type="PROSITE" id="PS51174">
    <property type="entry name" value="BARWIN_3"/>
    <property type="match status" value="1"/>
</dbReference>
<accession>A0ABC9AM51</accession>
<keyword evidence="1" id="KW-1015">Disulfide bond</keyword>
<dbReference type="EMBL" id="OZ075131">
    <property type="protein sequence ID" value="CAL4980342.1"/>
    <property type="molecule type" value="Genomic_DNA"/>
</dbReference>
<evidence type="ECO:0000256" key="2">
    <source>
        <dbReference type="SAM" id="SignalP"/>
    </source>
</evidence>
<evidence type="ECO:0000256" key="1">
    <source>
        <dbReference type="ARBA" id="ARBA00023157"/>
    </source>
</evidence>
<organism evidence="4 5">
    <name type="scientific">Urochloa decumbens</name>
    <dbReference type="NCBI Taxonomy" id="240449"/>
    <lineage>
        <taxon>Eukaryota</taxon>
        <taxon>Viridiplantae</taxon>
        <taxon>Streptophyta</taxon>
        <taxon>Embryophyta</taxon>
        <taxon>Tracheophyta</taxon>
        <taxon>Spermatophyta</taxon>
        <taxon>Magnoliopsida</taxon>
        <taxon>Liliopsida</taxon>
        <taxon>Poales</taxon>
        <taxon>Poaceae</taxon>
        <taxon>PACMAD clade</taxon>
        <taxon>Panicoideae</taxon>
        <taxon>Panicodae</taxon>
        <taxon>Paniceae</taxon>
        <taxon>Melinidinae</taxon>
        <taxon>Urochloa</taxon>
    </lineage>
</organism>
<dbReference type="InterPro" id="IPR036908">
    <property type="entry name" value="RlpA-like_sf"/>
</dbReference>
<feature type="domain" description="Barwin" evidence="3">
    <location>
        <begin position="29"/>
        <end position="151"/>
    </location>
</feature>
<reference evidence="5" key="1">
    <citation type="submission" date="2024-06" db="EMBL/GenBank/DDBJ databases">
        <authorList>
            <person name="Ryan C."/>
        </authorList>
    </citation>
    <scope>NUCLEOTIDE SEQUENCE [LARGE SCALE GENOMIC DNA]</scope>
</reference>
<protein>
    <recommendedName>
        <fullName evidence="3">Barwin domain-containing protein</fullName>
    </recommendedName>
</protein>
<evidence type="ECO:0000313" key="5">
    <source>
        <dbReference type="Proteomes" id="UP001497457"/>
    </source>
</evidence>
<dbReference type="Gene3D" id="2.40.40.10">
    <property type="entry name" value="RlpA-like domain"/>
    <property type="match status" value="1"/>
</dbReference>
<dbReference type="InterPro" id="IPR018226">
    <property type="entry name" value="Barwin_CS"/>
</dbReference>
<dbReference type="SUPFAM" id="SSF50685">
    <property type="entry name" value="Barwin-like endoglucanases"/>
    <property type="match status" value="1"/>
</dbReference>
<dbReference type="PROSITE" id="PS00771">
    <property type="entry name" value="BARWIN_1"/>
    <property type="match status" value="1"/>
</dbReference>
<gene>
    <name evidence="4" type="ORF">URODEC1_LOCUS55620</name>
</gene>
<feature type="signal peptide" evidence="2">
    <location>
        <begin position="1"/>
        <end position="28"/>
    </location>
</feature>
<dbReference type="InterPro" id="IPR001153">
    <property type="entry name" value="Barwin_dom"/>
</dbReference>
<dbReference type="PANTHER" id="PTHR46351:SF21">
    <property type="entry name" value="HEVEIN-LIKE PREPROPROTEIN"/>
    <property type="match status" value="1"/>
</dbReference>
<reference evidence="4 5" key="2">
    <citation type="submission" date="2024-10" db="EMBL/GenBank/DDBJ databases">
        <authorList>
            <person name="Ryan C."/>
        </authorList>
    </citation>
    <scope>NUCLEOTIDE SEQUENCE [LARGE SCALE GENOMIC DNA]</scope>
</reference>
<feature type="chain" id="PRO_5044873901" description="Barwin domain-containing protein" evidence="2">
    <location>
        <begin position="29"/>
        <end position="175"/>
    </location>
</feature>
<dbReference type="PANTHER" id="PTHR46351">
    <property type="entry name" value="WOUND-INDUCED PROTEIN WIN2"/>
    <property type="match status" value="1"/>
</dbReference>
<name>A0ABC9AM51_9POAL</name>